<dbReference type="Proteomes" id="UP000664800">
    <property type="component" value="Unassembled WGS sequence"/>
</dbReference>
<dbReference type="AlphaFoldDB" id="A0A8I1MY77"/>
<comment type="caution">
    <text evidence="2">The sequence shown here is derived from an EMBL/GenBank/DDBJ whole genome shotgun (WGS) entry which is preliminary data.</text>
</comment>
<organism evidence="2 3">
    <name type="scientific">Thiomonas arsenitoxydans (strain DSM 22701 / CIP 110005 / 3As)</name>
    <dbReference type="NCBI Taxonomy" id="426114"/>
    <lineage>
        <taxon>Bacteria</taxon>
        <taxon>Pseudomonadati</taxon>
        <taxon>Pseudomonadota</taxon>
        <taxon>Betaproteobacteria</taxon>
        <taxon>Burkholderiales</taxon>
        <taxon>Thiomonas</taxon>
    </lineage>
</organism>
<reference evidence="2" key="1">
    <citation type="submission" date="2021-02" db="EMBL/GenBank/DDBJ databases">
        <title>Thiocyanate and organic carbon inputs drive convergent selection for specific autotrophic Afipia and Thiobacillus strains within complex microbiomes.</title>
        <authorList>
            <person name="Huddy R.J."/>
            <person name="Sachdeva R."/>
            <person name="Kadzinga F."/>
            <person name="Kantor R.S."/>
            <person name="Harrison S.T.L."/>
            <person name="Banfield J.F."/>
        </authorList>
    </citation>
    <scope>NUCLEOTIDE SEQUENCE</scope>
    <source>
        <strain evidence="2">SCN18_13_7_16_R3_B_64_19</strain>
    </source>
</reference>
<feature type="domain" description="NAD-dependent epimerase/dehydratase" evidence="1">
    <location>
        <begin position="6"/>
        <end position="203"/>
    </location>
</feature>
<proteinExistence type="predicted"/>
<sequence length="330" mass="35283">MQQQNILVIGGSGFIGSRLVNALSLANHFVTVPTRRRQRARHLVQLPLVDVVEIDVHDDAKLAKLVAGRDAVVNLVGILQGRRGQPYGADFARAHVDLPRRIAAACAQQGVRRVVHMSALGADSNGPSMYLRSKGDGEAALKAQAGIDLTIFRPSVVFGPEDNFLNTFAKLQRVFPVVPLAGAKTRFAPVYVGDVVTAFASSLVGPQARETLGQTYELCGPGTYTLAELVRLSGQWARVGGGRGRSIIPLPDALGRLQALMMELAPGEPVMSRDNLDSMKVDSVCSGALPGFAPELGVPHPESLEAIAPTYLDPKYQESEYGPMRATAGR</sequence>
<name>A0A8I1MY77_THIA3</name>
<protein>
    <submittedName>
        <fullName evidence="2">Complex I NDUFA9 subunit family protein</fullName>
    </submittedName>
</protein>
<dbReference type="EMBL" id="JAFKMR010000018">
    <property type="protein sequence ID" value="MBN8744478.1"/>
    <property type="molecule type" value="Genomic_DNA"/>
</dbReference>
<dbReference type="Pfam" id="PF01370">
    <property type="entry name" value="Epimerase"/>
    <property type="match status" value="1"/>
</dbReference>
<evidence type="ECO:0000313" key="3">
    <source>
        <dbReference type="Proteomes" id="UP000664800"/>
    </source>
</evidence>
<dbReference type="GO" id="GO:0044877">
    <property type="term" value="F:protein-containing complex binding"/>
    <property type="evidence" value="ECO:0007669"/>
    <property type="project" value="TreeGrafter"/>
</dbReference>
<evidence type="ECO:0000313" key="2">
    <source>
        <dbReference type="EMBL" id="MBN8744478.1"/>
    </source>
</evidence>
<evidence type="ECO:0000259" key="1">
    <source>
        <dbReference type="Pfam" id="PF01370"/>
    </source>
</evidence>
<gene>
    <name evidence="2" type="ORF">J0I24_09245</name>
</gene>
<dbReference type="InterPro" id="IPR051207">
    <property type="entry name" value="ComplexI_NDUFA9_subunit"/>
</dbReference>
<dbReference type="PANTHER" id="PTHR12126">
    <property type="entry name" value="NADH-UBIQUINONE OXIDOREDUCTASE 39 KDA SUBUNIT-RELATED"/>
    <property type="match status" value="1"/>
</dbReference>
<dbReference type="RefSeq" id="WP_276730317.1">
    <property type="nucleotide sequence ID" value="NZ_JAFKMR010000018.1"/>
</dbReference>
<dbReference type="InterPro" id="IPR001509">
    <property type="entry name" value="Epimerase_deHydtase"/>
</dbReference>
<dbReference type="PANTHER" id="PTHR12126:SF11">
    <property type="entry name" value="NADH DEHYDROGENASE [UBIQUINONE] 1 ALPHA SUBCOMPLEX SUBUNIT 9, MITOCHONDRIAL"/>
    <property type="match status" value="1"/>
</dbReference>
<accession>A0A8I1MY77</accession>
<dbReference type="SUPFAM" id="SSF51735">
    <property type="entry name" value="NAD(P)-binding Rossmann-fold domains"/>
    <property type="match status" value="1"/>
</dbReference>
<dbReference type="InterPro" id="IPR036291">
    <property type="entry name" value="NAD(P)-bd_dom_sf"/>
</dbReference>
<dbReference type="CDD" id="cd05271">
    <property type="entry name" value="NDUFA9_like_SDR_a"/>
    <property type="match status" value="1"/>
</dbReference>
<dbReference type="Gene3D" id="3.40.50.720">
    <property type="entry name" value="NAD(P)-binding Rossmann-like Domain"/>
    <property type="match status" value="1"/>
</dbReference>